<feature type="transmembrane region" description="Helical" evidence="11">
    <location>
        <begin position="509"/>
        <end position="529"/>
    </location>
</feature>
<keyword evidence="8 11" id="KW-1133">Transmembrane helix</keyword>
<dbReference type="PANTHER" id="PTHR13205:SF15">
    <property type="entry name" value="DOLICHOL KINASE"/>
    <property type="match status" value="1"/>
</dbReference>
<dbReference type="Proteomes" id="UP000000599">
    <property type="component" value="Chromosome G"/>
</dbReference>
<dbReference type="KEGG" id="dha:DEHA2G01452g"/>
<evidence type="ECO:0000256" key="11">
    <source>
        <dbReference type="SAM" id="Phobius"/>
    </source>
</evidence>
<feature type="transmembrane region" description="Helical" evidence="11">
    <location>
        <begin position="112"/>
        <end position="131"/>
    </location>
</feature>
<dbReference type="GO" id="GO:0005789">
    <property type="term" value="C:endoplasmic reticulum membrane"/>
    <property type="evidence" value="ECO:0007669"/>
    <property type="project" value="UniProtKB-SubCell"/>
</dbReference>
<feature type="transmembrane region" description="Helical" evidence="11">
    <location>
        <begin position="88"/>
        <end position="106"/>
    </location>
</feature>
<feature type="transmembrane region" description="Helical" evidence="11">
    <location>
        <begin position="306"/>
        <end position="325"/>
    </location>
</feature>
<dbReference type="OMA" id="KNWENTF"/>
<comment type="subcellular location">
    <subcellularLocation>
        <location evidence="1">Endoplasmic reticulum membrane</location>
        <topology evidence="1">Multi-pass membrane protein</topology>
    </subcellularLocation>
</comment>
<dbReference type="GO" id="GO:0004168">
    <property type="term" value="F:dolichol kinase activity"/>
    <property type="evidence" value="ECO:0007669"/>
    <property type="project" value="UniProtKB-EC"/>
</dbReference>
<dbReference type="HOGENOM" id="CLU_031307_0_0_1"/>
<evidence type="ECO:0000313" key="12">
    <source>
        <dbReference type="EMBL" id="CAR65893.1"/>
    </source>
</evidence>
<dbReference type="EC" id="2.7.1.108" evidence="3"/>
<evidence type="ECO:0000256" key="4">
    <source>
        <dbReference type="ARBA" id="ARBA00022679"/>
    </source>
</evidence>
<protein>
    <recommendedName>
        <fullName evidence="3">dolichol kinase</fullName>
        <ecNumber evidence="3">2.7.1.108</ecNumber>
    </recommendedName>
</protein>
<evidence type="ECO:0000256" key="3">
    <source>
        <dbReference type="ARBA" id="ARBA00012132"/>
    </source>
</evidence>
<dbReference type="eggNOG" id="KOG2468">
    <property type="taxonomic scope" value="Eukaryota"/>
</dbReference>
<evidence type="ECO:0000256" key="7">
    <source>
        <dbReference type="ARBA" id="ARBA00022824"/>
    </source>
</evidence>
<keyword evidence="5 11" id="KW-0812">Transmembrane</keyword>
<keyword evidence="6" id="KW-0418">Kinase</keyword>
<evidence type="ECO:0000256" key="6">
    <source>
        <dbReference type="ARBA" id="ARBA00022777"/>
    </source>
</evidence>
<evidence type="ECO:0000256" key="9">
    <source>
        <dbReference type="ARBA" id="ARBA00023136"/>
    </source>
</evidence>
<feature type="compositionally biased region" description="Polar residues" evidence="10">
    <location>
        <begin position="10"/>
        <end position="24"/>
    </location>
</feature>
<accession>B5RV14</accession>
<dbReference type="VEuPathDB" id="FungiDB:DEHA2G01452g"/>
<feature type="region of interest" description="Disordered" evidence="10">
    <location>
        <begin position="1"/>
        <end position="35"/>
    </location>
</feature>
<keyword evidence="9 11" id="KW-0472">Membrane</keyword>
<name>B5RV14_DEBHA</name>
<feature type="transmembrane region" description="Helical" evidence="11">
    <location>
        <begin position="412"/>
        <end position="445"/>
    </location>
</feature>
<comment type="similarity">
    <text evidence="2">Belongs to the polyprenol kinase family.</text>
</comment>
<proteinExistence type="inferred from homology"/>
<keyword evidence="4" id="KW-0808">Transferase</keyword>
<evidence type="ECO:0000256" key="1">
    <source>
        <dbReference type="ARBA" id="ARBA00004477"/>
    </source>
</evidence>
<dbReference type="GeneID" id="8999102"/>
<dbReference type="InterPro" id="IPR032974">
    <property type="entry name" value="Polypren_kinase"/>
</dbReference>
<dbReference type="EMBL" id="CR382139">
    <property type="protein sequence ID" value="CAR65893.1"/>
    <property type="molecule type" value="Genomic_DNA"/>
</dbReference>
<reference evidence="12 13" key="1">
    <citation type="journal article" date="2004" name="Nature">
        <title>Genome evolution in yeasts.</title>
        <authorList>
            <consortium name="Genolevures"/>
            <person name="Dujon B."/>
            <person name="Sherman D."/>
            <person name="Fischer G."/>
            <person name="Durrens P."/>
            <person name="Casaregola S."/>
            <person name="Lafontaine I."/>
            <person name="de Montigny J."/>
            <person name="Marck C."/>
            <person name="Neuveglise C."/>
            <person name="Talla E."/>
            <person name="Goffard N."/>
            <person name="Frangeul L."/>
            <person name="Aigle M."/>
            <person name="Anthouard V."/>
            <person name="Babour A."/>
            <person name="Barbe V."/>
            <person name="Barnay S."/>
            <person name="Blanchin S."/>
            <person name="Beckerich J.M."/>
            <person name="Beyne E."/>
            <person name="Bleykasten C."/>
            <person name="Boisrame A."/>
            <person name="Boyer J."/>
            <person name="Cattolico L."/>
            <person name="Confanioleri F."/>
            <person name="de Daruvar A."/>
            <person name="Despons L."/>
            <person name="Fabre E."/>
            <person name="Fairhead C."/>
            <person name="Ferry-Dumazet H."/>
            <person name="Groppi A."/>
            <person name="Hantraye F."/>
            <person name="Hennequin C."/>
            <person name="Jauniaux N."/>
            <person name="Joyet P."/>
            <person name="Kachouri R."/>
            <person name="Kerrest A."/>
            <person name="Koszul R."/>
            <person name="Lemaire M."/>
            <person name="Lesur I."/>
            <person name="Ma L."/>
            <person name="Muller H."/>
            <person name="Nicaud J.M."/>
            <person name="Nikolski M."/>
            <person name="Oztas S."/>
            <person name="Ozier-Kalogeropoulos O."/>
            <person name="Pellenz S."/>
            <person name="Potier S."/>
            <person name="Richard G.F."/>
            <person name="Straub M.L."/>
            <person name="Suleau A."/>
            <person name="Swennene D."/>
            <person name="Tekaia F."/>
            <person name="Wesolowski-Louvel M."/>
            <person name="Westhof E."/>
            <person name="Wirth B."/>
            <person name="Zeniou-Meyer M."/>
            <person name="Zivanovic I."/>
            <person name="Bolotin-Fukuhara M."/>
            <person name="Thierry A."/>
            <person name="Bouchier C."/>
            <person name="Caudron B."/>
            <person name="Scarpelli C."/>
            <person name="Gaillardin C."/>
            <person name="Weissenbach J."/>
            <person name="Wincker P."/>
            <person name="Souciet J.L."/>
        </authorList>
    </citation>
    <scope>NUCLEOTIDE SEQUENCE [LARGE SCALE GENOMIC DNA]</scope>
    <source>
        <strain evidence="13">ATCC 36239 / CBS 767 / BCRC 21394 / JCM 1990 / NBRC 0083 / IGC 2968</strain>
    </source>
</reference>
<feature type="transmembrane region" description="Helical" evidence="11">
    <location>
        <begin position="481"/>
        <end position="500"/>
    </location>
</feature>
<dbReference type="RefSeq" id="XP_002770558.1">
    <property type="nucleotide sequence ID" value="XM_002770512.1"/>
</dbReference>
<dbReference type="PANTHER" id="PTHR13205">
    <property type="entry name" value="TRANSMEMBRANE PROTEIN 15-RELATED"/>
    <property type="match status" value="1"/>
</dbReference>
<organism evidence="12 13">
    <name type="scientific">Debaryomyces hansenii (strain ATCC 36239 / CBS 767 / BCRC 21394 / JCM 1990 / NBRC 0083 / IGC 2968)</name>
    <name type="common">Yeast</name>
    <name type="synonym">Torulaspora hansenii</name>
    <dbReference type="NCBI Taxonomy" id="284592"/>
    <lineage>
        <taxon>Eukaryota</taxon>
        <taxon>Fungi</taxon>
        <taxon>Dikarya</taxon>
        <taxon>Ascomycota</taxon>
        <taxon>Saccharomycotina</taxon>
        <taxon>Pichiomycetes</taxon>
        <taxon>Debaryomycetaceae</taxon>
        <taxon>Debaryomyces</taxon>
    </lineage>
</organism>
<dbReference type="GO" id="GO:0043048">
    <property type="term" value="P:dolichyl monophosphate biosynthetic process"/>
    <property type="evidence" value="ECO:0007669"/>
    <property type="project" value="TreeGrafter"/>
</dbReference>
<keyword evidence="13" id="KW-1185">Reference proteome</keyword>
<feature type="transmembrane region" description="Helical" evidence="11">
    <location>
        <begin position="380"/>
        <end position="400"/>
    </location>
</feature>
<gene>
    <name evidence="12" type="ordered locus">DEHA2G01452g</name>
</gene>
<dbReference type="STRING" id="284592.B5RV14"/>
<dbReference type="FunCoup" id="B5RV14">
    <property type="interactions" value="89"/>
</dbReference>
<feature type="transmembrane region" description="Helical" evidence="11">
    <location>
        <begin position="337"/>
        <end position="360"/>
    </location>
</feature>
<evidence type="ECO:0000313" key="13">
    <source>
        <dbReference type="Proteomes" id="UP000000599"/>
    </source>
</evidence>
<feature type="transmembrane region" description="Helical" evidence="11">
    <location>
        <begin position="541"/>
        <end position="558"/>
    </location>
</feature>
<dbReference type="InParanoid" id="B5RV14"/>
<evidence type="ECO:0000256" key="8">
    <source>
        <dbReference type="ARBA" id="ARBA00022989"/>
    </source>
</evidence>
<evidence type="ECO:0000256" key="10">
    <source>
        <dbReference type="SAM" id="MobiDB-lite"/>
    </source>
</evidence>
<keyword evidence="7" id="KW-0256">Endoplasmic reticulum</keyword>
<sequence>MPPKKHNTRGRSSQAATSSSTGVRSTAAIFANPDERVDDAIIDGSTQPAASDVPVSDEIDDPSSYSFPLNYIYKVQDFLNDNLDLCKFVQLLVVLYISEVIYLTYGEQFWENYAIIGFNLLGLSLALILGYQAQLKKHLANPEQFVRPELPEFNHIYSVFIPLTISFLLKSEFLLVNLALNNFIIDSLHPIPKFISAVIFFQVYNENEDITIFRMFQITFMHYMLQYVITLANSGNDDTSTYVSDEVIDEDDTINLELVEKNDDKKYRSGTSTTLNKAEIQLLCLMVTNLLFGLKEADNFNLPLIILQKLIISLIVSLMLIYPLFKAYENWRSKIFGVFIIVTFAGLFTFVTNYLLAPILSNSNAIVWLWEFIAESEERVQILSAWGILLLVSIPAVFINSNRLSLNSRRKVWHYVILVMIAYPSLPRQPIFTIISLLGSIVVFITMEIVRYNKFTILGEWLYEQLVIFQDFKDLKGPLNLSYIFLIIGVTIPIVFDYCIKRELTCKSFIGIIGLGIGDSFASVIGKHFGTLKWKGSSKSVQGTASFIFFSMVGFYFVDKYILTQHVHNWENLFVCCILGGVLEGVSNLNDNFLIPSVMYISLQALDNI</sequence>
<evidence type="ECO:0000256" key="5">
    <source>
        <dbReference type="ARBA" id="ARBA00022692"/>
    </source>
</evidence>
<dbReference type="OrthoDB" id="377083at2759"/>
<evidence type="ECO:0000256" key="2">
    <source>
        <dbReference type="ARBA" id="ARBA00010794"/>
    </source>
</evidence>
<dbReference type="AlphaFoldDB" id="B5RV14"/>